<feature type="region of interest" description="Disordered" evidence="2">
    <location>
        <begin position="889"/>
        <end position="917"/>
    </location>
</feature>
<name>A0AA97JN58_EUBMA</name>
<keyword evidence="1" id="KW-0175">Coiled coil</keyword>
<dbReference type="CTD" id="54801"/>
<dbReference type="GO" id="GO:0008017">
    <property type="term" value="F:microtubule binding"/>
    <property type="evidence" value="ECO:0007669"/>
    <property type="project" value="TreeGrafter"/>
</dbReference>
<organism evidence="4 5">
    <name type="scientific">Eublepharis macularius</name>
    <name type="common">Leopard gecko</name>
    <name type="synonym">Cyrtodactylus macularius</name>
    <dbReference type="NCBI Taxonomy" id="481883"/>
    <lineage>
        <taxon>Eukaryota</taxon>
        <taxon>Metazoa</taxon>
        <taxon>Chordata</taxon>
        <taxon>Craniata</taxon>
        <taxon>Vertebrata</taxon>
        <taxon>Euteleostomi</taxon>
        <taxon>Lepidosauria</taxon>
        <taxon>Squamata</taxon>
        <taxon>Bifurcata</taxon>
        <taxon>Gekkota</taxon>
        <taxon>Eublepharidae</taxon>
        <taxon>Eublepharinae</taxon>
        <taxon>Eublepharis</taxon>
    </lineage>
</organism>
<dbReference type="Pfam" id="PF14661">
    <property type="entry name" value="HAUS6_N"/>
    <property type="match status" value="1"/>
</dbReference>
<protein>
    <submittedName>
        <fullName evidence="5">HAUS augmin-like complex subunit 6</fullName>
    </submittedName>
</protein>
<evidence type="ECO:0000259" key="3">
    <source>
        <dbReference type="Pfam" id="PF14661"/>
    </source>
</evidence>
<dbReference type="InterPro" id="IPR028163">
    <property type="entry name" value="HAUS_6_N"/>
</dbReference>
<keyword evidence="4" id="KW-1185">Reference proteome</keyword>
<dbReference type="PANTHER" id="PTHR16151:SF2">
    <property type="entry name" value="HAUS AUGMIN-LIKE COMPLEX SUBUNIT 6"/>
    <property type="match status" value="1"/>
</dbReference>
<dbReference type="InterPro" id="IPR026797">
    <property type="entry name" value="HAUS_6"/>
</dbReference>
<dbReference type="RefSeq" id="XP_054842095.1">
    <property type="nucleotide sequence ID" value="XM_054986120.1"/>
</dbReference>
<evidence type="ECO:0000256" key="2">
    <source>
        <dbReference type="SAM" id="MobiDB-lite"/>
    </source>
</evidence>
<dbReference type="GO" id="GO:1990498">
    <property type="term" value="C:mitotic spindle microtubule"/>
    <property type="evidence" value="ECO:0007669"/>
    <property type="project" value="TreeGrafter"/>
</dbReference>
<dbReference type="PANTHER" id="PTHR16151">
    <property type="entry name" value="HAUS AUGMIN-LIKE COMPLEX SUBUNIT 6"/>
    <property type="match status" value="1"/>
</dbReference>
<sequence length="917" mass="103545">MNKRASSHQPPPAWEKEQLWFYLLALGFDPGGGAAAGKISMHLRLGPDMFDKPNKDAFHVVSYFLFSKLDQLRCNEVFRFCFPPKDKKTDSEFRKQCCDWLKEISDESRSDFPSVNASLFLSPGGPKFIHLMFYLARYVLLHHIRIDSSDAGVYFPESLNSRPPDVHMAAAKYSVAYQRFLYSLQKEDVMIRELQKKALILTKQIRDLRHENAELDTQLQKAEKNTDQNQNIITEKIIQVRCMWALIIETLKHLQKERQVVDSVVKGQVGQYVLDGTSTAVSVPRLLLEKVEKDMHELDVGNIYEAGRLNLLTLAKLLNKAMEILMVERQHIDKNSLKLDYQYFEGKTKFQNEAVSGLKSLRHKLKREDHLSINQSIAEKQKEWDLKWENCLGESPFPFIKEPNPALDLLPAMSPLSFTPATEEAYKSSVFCQYPATVPDMTKKHSLTNELMKDSGPPRSEAGASAVIPERNITSSRCATEPENGMQIPSEKGSCCFIETPKRIECSDSQILKYKGKNKPTAASKKRHAGMLKKPSSVKTDDPLRKAQEQLAEVVADVVVSDLPQNTAGKGKELDDLIGTLAVNPFLTRKQIPRTPENLITEIRSSWKKAIEAEESSGMELRHTESSKHAAQELVSEFIDSMAGFLSDTAESSCQELQSPFRLQEVATSPNKWWFHQATAGSPDAQMNCKQGLTCTVPNKRVTENSELAFKSTNESDCSPGEDFAKKTPPSYWCQGSSIDTTLTRDASQRGFNLDSLELTHCNLLQETLQDEGGLSISLNSSSGLEVEELREEHHARDNHIFADSEVEDKQRLNFQSILSRYEALKMSFLENQDSPSRKQIPRARSEFILPQTSFETNELLSPLGKPYALDAEVVKRPLSGRRVSLCPPVAFSPAQSRDETGKQDHRDLLPDLKEKQ</sequence>
<feature type="coiled-coil region" evidence="1">
    <location>
        <begin position="191"/>
        <end position="232"/>
    </location>
</feature>
<reference evidence="5" key="1">
    <citation type="submission" date="2025-08" db="UniProtKB">
        <authorList>
            <consortium name="RefSeq"/>
        </authorList>
    </citation>
    <scope>IDENTIFICATION</scope>
    <source>
        <tissue evidence="5">Blood</tissue>
    </source>
</reference>
<dbReference type="KEGG" id="emc:129334202"/>
<feature type="domain" description="HAUS augmin-like complex subunit 6 N-terminal" evidence="3">
    <location>
        <begin position="19"/>
        <end position="245"/>
    </location>
</feature>
<evidence type="ECO:0000256" key="1">
    <source>
        <dbReference type="SAM" id="Coils"/>
    </source>
</evidence>
<dbReference type="AlphaFoldDB" id="A0AA97JN58"/>
<dbReference type="GeneID" id="129334202"/>
<accession>A0AA97JN58</accession>
<dbReference type="GO" id="GO:0051225">
    <property type="term" value="P:spindle assembly"/>
    <property type="evidence" value="ECO:0007669"/>
    <property type="project" value="InterPro"/>
</dbReference>
<evidence type="ECO:0000313" key="5">
    <source>
        <dbReference type="RefSeq" id="XP_054842095.1"/>
    </source>
</evidence>
<dbReference type="Proteomes" id="UP001190640">
    <property type="component" value="Chromosome 8"/>
</dbReference>
<gene>
    <name evidence="5" type="primary">HAUS6</name>
</gene>
<proteinExistence type="predicted"/>
<feature type="region of interest" description="Disordered" evidence="2">
    <location>
        <begin position="517"/>
        <end position="543"/>
    </location>
</feature>
<feature type="compositionally biased region" description="Basic residues" evidence="2">
    <location>
        <begin position="517"/>
        <end position="531"/>
    </location>
</feature>
<feature type="compositionally biased region" description="Basic and acidic residues" evidence="2">
    <location>
        <begin position="897"/>
        <end position="917"/>
    </location>
</feature>
<evidence type="ECO:0000313" key="4">
    <source>
        <dbReference type="Proteomes" id="UP001190640"/>
    </source>
</evidence>
<dbReference type="GO" id="GO:0070652">
    <property type="term" value="C:HAUS complex"/>
    <property type="evidence" value="ECO:0007669"/>
    <property type="project" value="InterPro"/>
</dbReference>